<dbReference type="AlphaFoldDB" id="A0A432WLF6"/>
<dbReference type="GO" id="GO:0003681">
    <property type="term" value="F:bent DNA binding"/>
    <property type="evidence" value="ECO:0007669"/>
    <property type="project" value="TreeGrafter"/>
</dbReference>
<dbReference type="InterPro" id="IPR027444">
    <property type="entry name" value="H-NS_C_dom"/>
</dbReference>
<evidence type="ECO:0000256" key="1">
    <source>
        <dbReference type="ARBA" id="ARBA00004453"/>
    </source>
</evidence>
<evidence type="ECO:0000256" key="3">
    <source>
        <dbReference type="ARBA" id="ARBA00022490"/>
    </source>
</evidence>
<dbReference type="InterPro" id="IPR001801">
    <property type="entry name" value="Histone_HNS"/>
</dbReference>
<gene>
    <name evidence="9" type="ORF">CWE14_01065</name>
</gene>
<comment type="subcellular location">
    <subcellularLocation>
        <location evidence="1">Cytoplasm</location>
        <location evidence="1">Nucleoid</location>
    </subcellularLocation>
</comment>
<evidence type="ECO:0000259" key="8">
    <source>
        <dbReference type="SMART" id="SM00528"/>
    </source>
</evidence>
<proteinExistence type="inferred from homology"/>
<dbReference type="GO" id="GO:0001217">
    <property type="term" value="F:DNA-binding transcription repressor activity"/>
    <property type="evidence" value="ECO:0007669"/>
    <property type="project" value="TreeGrafter"/>
</dbReference>
<dbReference type="GO" id="GO:0003680">
    <property type="term" value="F:minor groove of adenine-thymine-rich DNA binding"/>
    <property type="evidence" value="ECO:0007669"/>
    <property type="project" value="TreeGrafter"/>
</dbReference>
<dbReference type="Pfam" id="PF00816">
    <property type="entry name" value="Histone_HNS"/>
    <property type="match status" value="1"/>
</dbReference>
<dbReference type="GO" id="GO:0005829">
    <property type="term" value="C:cytosol"/>
    <property type="evidence" value="ECO:0007669"/>
    <property type="project" value="TreeGrafter"/>
</dbReference>
<evidence type="ECO:0000256" key="4">
    <source>
        <dbReference type="ARBA" id="ARBA00023125"/>
    </source>
</evidence>
<dbReference type="Proteomes" id="UP000287823">
    <property type="component" value="Unassembled WGS sequence"/>
</dbReference>
<dbReference type="PANTHER" id="PTHR38097:SF2">
    <property type="entry name" value="DNA-BINDING PROTEIN STPA"/>
    <property type="match status" value="1"/>
</dbReference>
<evidence type="ECO:0000313" key="9">
    <source>
        <dbReference type="EMBL" id="RUO34623.1"/>
    </source>
</evidence>
<keyword evidence="3" id="KW-0963">Cytoplasm</keyword>
<dbReference type="FunFam" id="4.10.430.10:FF:000001">
    <property type="entry name" value="DNA-binding protein"/>
    <property type="match status" value="1"/>
</dbReference>
<feature type="coiled-coil region" evidence="7">
    <location>
        <begin position="23"/>
        <end position="68"/>
    </location>
</feature>
<comment type="caution">
    <text evidence="9">The sequence shown here is derived from an EMBL/GenBank/DDBJ whole genome shotgun (WGS) entry which is preliminary data.</text>
</comment>
<sequence>MSDFLNILTHERRLRANTKELTLAELEDVKAKLDRIIASREEEEAELRKEEEAKRARIEEIKKQMLDAGLDIGDLASELNSSATKSSAAKGRKRTPKPAKYEYVDNGEQKTWTGQGRTPKVIQQAIDKGRSVKEFLIKK</sequence>
<dbReference type="GO" id="GO:0000976">
    <property type="term" value="F:transcription cis-regulatory region binding"/>
    <property type="evidence" value="ECO:0007669"/>
    <property type="project" value="TreeGrafter"/>
</dbReference>
<evidence type="ECO:0000313" key="10">
    <source>
        <dbReference type="Proteomes" id="UP000287823"/>
    </source>
</evidence>
<keyword evidence="10" id="KW-1185">Reference proteome</keyword>
<dbReference type="SMART" id="SM00528">
    <property type="entry name" value="HNS"/>
    <property type="match status" value="1"/>
</dbReference>
<keyword evidence="7" id="KW-0175">Coiled coil</keyword>
<dbReference type="InterPro" id="IPR054180">
    <property type="entry name" value="H-NS-like_N"/>
</dbReference>
<evidence type="ECO:0000256" key="7">
    <source>
        <dbReference type="SAM" id="Coils"/>
    </source>
</evidence>
<reference evidence="9 10" key="1">
    <citation type="journal article" date="2011" name="Front. Microbiol.">
        <title>Genomic signatures of strain selection and enhancement in Bacillus atrophaeus var. globigii, a historical biowarfare simulant.</title>
        <authorList>
            <person name="Gibbons H.S."/>
            <person name="Broomall S.M."/>
            <person name="McNew L.A."/>
            <person name="Daligault H."/>
            <person name="Chapman C."/>
            <person name="Bruce D."/>
            <person name="Karavis M."/>
            <person name="Krepps M."/>
            <person name="McGregor P.A."/>
            <person name="Hong C."/>
            <person name="Park K.H."/>
            <person name="Akmal A."/>
            <person name="Feldman A."/>
            <person name="Lin J.S."/>
            <person name="Chang W.E."/>
            <person name="Higgs B.W."/>
            <person name="Demirev P."/>
            <person name="Lindquist J."/>
            <person name="Liem A."/>
            <person name="Fochler E."/>
            <person name="Read T.D."/>
            <person name="Tapia R."/>
            <person name="Johnson S."/>
            <person name="Bishop-Lilly K.A."/>
            <person name="Detter C."/>
            <person name="Han C."/>
            <person name="Sozhamannan S."/>
            <person name="Rosenzweig C.N."/>
            <person name="Skowronski E.W."/>
        </authorList>
    </citation>
    <scope>NUCLEOTIDE SEQUENCE [LARGE SCALE GENOMIC DNA]</scope>
    <source>
        <strain evidence="9 10">Y4G10-17</strain>
    </source>
</reference>
<dbReference type="Gene3D" id="1.10.287.1050">
    <property type="entry name" value="H-NS histone-like proteins"/>
    <property type="match status" value="1"/>
</dbReference>
<dbReference type="GO" id="GO:0030527">
    <property type="term" value="F:structural constituent of chromatin"/>
    <property type="evidence" value="ECO:0007669"/>
    <property type="project" value="InterPro"/>
</dbReference>
<dbReference type="InterPro" id="IPR027454">
    <property type="entry name" value="Histone_HNS_N"/>
</dbReference>
<comment type="similarity">
    <text evidence="2 5">Belongs to the histone-like protein H-NS family.</text>
</comment>
<dbReference type="Pfam" id="PF22470">
    <property type="entry name" value="Histone_HNS_N"/>
    <property type="match status" value="1"/>
</dbReference>
<keyword evidence="4 5" id="KW-0238">DNA-binding</keyword>
<accession>A0A432WLF6</accession>
<evidence type="ECO:0000256" key="2">
    <source>
        <dbReference type="ARBA" id="ARBA00010610"/>
    </source>
</evidence>
<dbReference type="GO" id="GO:0032993">
    <property type="term" value="C:protein-DNA complex"/>
    <property type="evidence" value="ECO:0007669"/>
    <property type="project" value="TreeGrafter"/>
</dbReference>
<feature type="domain" description="DNA-binding protein H-NS-like C-terminal" evidence="8">
    <location>
        <begin position="91"/>
        <end position="137"/>
    </location>
</feature>
<dbReference type="Gene3D" id="4.10.430.10">
    <property type="entry name" value="Histone-like protein H-NS, C-terminal domain"/>
    <property type="match status" value="1"/>
</dbReference>
<evidence type="ECO:0000256" key="6">
    <source>
        <dbReference type="PIRSR" id="PIRSR002096-1"/>
    </source>
</evidence>
<protein>
    <recommendedName>
        <fullName evidence="5">DNA-binding protein</fullName>
    </recommendedName>
</protein>
<name>A0A432WLF6_9GAMM</name>
<dbReference type="GO" id="GO:0009295">
    <property type="term" value="C:nucleoid"/>
    <property type="evidence" value="ECO:0007669"/>
    <property type="project" value="UniProtKB-SubCell"/>
</dbReference>
<dbReference type="RefSeq" id="WP_126788284.1">
    <property type="nucleotide sequence ID" value="NZ_PIPO01000001.1"/>
</dbReference>
<dbReference type="InterPro" id="IPR037150">
    <property type="entry name" value="H-NS_C_dom_sf"/>
</dbReference>
<organism evidence="9 10">
    <name type="scientific">Aliidiomarina soli</name>
    <dbReference type="NCBI Taxonomy" id="1928574"/>
    <lineage>
        <taxon>Bacteria</taxon>
        <taxon>Pseudomonadati</taxon>
        <taxon>Pseudomonadota</taxon>
        <taxon>Gammaproteobacteria</taxon>
        <taxon>Alteromonadales</taxon>
        <taxon>Idiomarinaceae</taxon>
        <taxon>Aliidiomarina</taxon>
    </lineage>
</organism>
<feature type="DNA-binding region" evidence="6">
    <location>
        <begin position="115"/>
        <end position="120"/>
    </location>
</feature>
<dbReference type="GO" id="GO:0046983">
    <property type="term" value="F:protein dimerization activity"/>
    <property type="evidence" value="ECO:0007669"/>
    <property type="project" value="InterPro"/>
</dbReference>
<dbReference type="EMBL" id="PIPO01000001">
    <property type="protein sequence ID" value="RUO34623.1"/>
    <property type="molecule type" value="Genomic_DNA"/>
</dbReference>
<dbReference type="SUPFAM" id="SSF81273">
    <property type="entry name" value="H-NS histone-like proteins"/>
    <property type="match status" value="2"/>
</dbReference>
<evidence type="ECO:0000256" key="5">
    <source>
        <dbReference type="PIRNR" id="PIRNR002096"/>
    </source>
</evidence>
<dbReference type="PIRSF" id="PIRSF002096">
    <property type="entry name" value="HnS"/>
    <property type="match status" value="1"/>
</dbReference>
<dbReference type="PANTHER" id="PTHR38097">
    <property type="match status" value="1"/>
</dbReference>